<feature type="transmembrane region" description="Helical" evidence="1">
    <location>
        <begin position="22"/>
        <end position="41"/>
    </location>
</feature>
<gene>
    <name evidence="2" type="ORF">COT27_01985</name>
</gene>
<evidence type="ECO:0000256" key="1">
    <source>
        <dbReference type="SAM" id="Phobius"/>
    </source>
</evidence>
<evidence type="ECO:0000313" key="2">
    <source>
        <dbReference type="EMBL" id="PIU10680.1"/>
    </source>
</evidence>
<feature type="transmembrane region" description="Helical" evidence="1">
    <location>
        <begin position="167"/>
        <end position="186"/>
    </location>
</feature>
<accession>A0A2M6XSR7</accession>
<feature type="transmembrane region" description="Helical" evidence="1">
    <location>
        <begin position="103"/>
        <end position="124"/>
    </location>
</feature>
<sequence>MPNILPTETSVSKLEFKTKRRVSFLGVLLTVILAVVIIILGERIMFDLNRAANPMIESTISRGMSADYYMRSTDDLIIEKSNLSGTNIYYPRKQSSEYKMYKLLIHSAFVLPIFLLMFLLYYWLNLKKRNENWFVVVWGYMAASIWFLLHLIGEVGKYVVNQYKNAAIYIILVFLALILTTLAVFIQKKKVEN</sequence>
<keyword evidence="1" id="KW-0812">Transmembrane</keyword>
<dbReference type="AlphaFoldDB" id="A0A2M6XSR7"/>
<reference evidence="3" key="1">
    <citation type="submission" date="2017-09" db="EMBL/GenBank/DDBJ databases">
        <title>Depth-based differentiation of microbial function through sediment-hosted aquifers and enrichment of novel symbionts in the deep terrestrial subsurface.</title>
        <authorList>
            <person name="Probst A.J."/>
            <person name="Ladd B."/>
            <person name="Jarett J.K."/>
            <person name="Geller-Mcgrath D.E."/>
            <person name="Sieber C.M.K."/>
            <person name="Emerson J.B."/>
            <person name="Anantharaman K."/>
            <person name="Thomas B.C."/>
            <person name="Malmstrom R."/>
            <person name="Stieglmeier M."/>
            <person name="Klingl A."/>
            <person name="Woyke T."/>
            <person name="Ryan C.M."/>
            <person name="Banfield J.F."/>
        </authorList>
    </citation>
    <scope>NUCLEOTIDE SEQUENCE [LARGE SCALE GENOMIC DNA]</scope>
</reference>
<comment type="caution">
    <text evidence="2">The sequence shown here is derived from an EMBL/GenBank/DDBJ whole genome shotgun (WGS) entry which is preliminary data.</text>
</comment>
<name>A0A2M6XSR7_9BACT</name>
<evidence type="ECO:0000313" key="3">
    <source>
        <dbReference type="Proteomes" id="UP000230586"/>
    </source>
</evidence>
<keyword evidence="1" id="KW-1133">Transmembrane helix</keyword>
<feature type="transmembrane region" description="Helical" evidence="1">
    <location>
        <begin position="133"/>
        <end position="152"/>
    </location>
</feature>
<protein>
    <submittedName>
        <fullName evidence="2">Uncharacterized protein</fullName>
    </submittedName>
</protein>
<dbReference type="EMBL" id="PEXX01000036">
    <property type="protein sequence ID" value="PIU10680.1"/>
    <property type="molecule type" value="Genomic_DNA"/>
</dbReference>
<keyword evidence="1" id="KW-0472">Membrane</keyword>
<proteinExistence type="predicted"/>
<dbReference type="Proteomes" id="UP000230586">
    <property type="component" value="Unassembled WGS sequence"/>
</dbReference>
<organism evidence="2 3">
    <name type="scientific">Candidatus Kuenenbacteria bacterium CG08_land_8_20_14_0_20_37_23</name>
    <dbReference type="NCBI Taxonomy" id="1974617"/>
    <lineage>
        <taxon>Bacteria</taxon>
        <taxon>Candidatus Kueneniibacteriota</taxon>
    </lineage>
</organism>